<evidence type="ECO:0000256" key="5">
    <source>
        <dbReference type="ARBA" id="ARBA00022989"/>
    </source>
</evidence>
<evidence type="ECO:0000259" key="13">
    <source>
        <dbReference type="PROSITE" id="PS50198"/>
    </source>
</evidence>
<dbReference type="InterPro" id="IPR052029">
    <property type="entry name" value="PpiD_chaperone"/>
</dbReference>
<dbReference type="Gene3D" id="1.10.4030.10">
    <property type="entry name" value="Porin chaperone SurA, peptide-binding domain"/>
    <property type="match status" value="1"/>
</dbReference>
<dbReference type="GO" id="GO:0003755">
    <property type="term" value="F:peptidyl-prolyl cis-trans isomerase activity"/>
    <property type="evidence" value="ECO:0007669"/>
    <property type="project" value="UniProtKB-KW"/>
</dbReference>
<dbReference type="PROSITE" id="PS01096">
    <property type="entry name" value="PPIC_PPIASE_1"/>
    <property type="match status" value="1"/>
</dbReference>
<keyword evidence="7" id="KW-0143">Chaperone</keyword>
<keyword evidence="11" id="KW-0413">Isomerase</keyword>
<evidence type="ECO:0000256" key="1">
    <source>
        <dbReference type="ARBA" id="ARBA00004382"/>
    </source>
</evidence>
<feature type="transmembrane region" description="Helical" evidence="12">
    <location>
        <begin position="12"/>
        <end position="34"/>
    </location>
</feature>
<keyword evidence="4 12" id="KW-0812">Transmembrane</keyword>
<dbReference type="AlphaFoldDB" id="A0A3E0WYG2"/>
<proteinExistence type="inferred from homology"/>
<evidence type="ECO:0000256" key="4">
    <source>
        <dbReference type="ARBA" id="ARBA00022692"/>
    </source>
</evidence>
<dbReference type="EMBL" id="NFZW01000005">
    <property type="protein sequence ID" value="RFA38034.1"/>
    <property type="molecule type" value="Genomic_DNA"/>
</dbReference>
<keyword evidence="3" id="KW-0997">Cell inner membrane</keyword>
<gene>
    <name evidence="14" type="ORF">CAL65_06735</name>
</gene>
<feature type="domain" description="PpiC" evidence="13">
    <location>
        <begin position="266"/>
        <end position="368"/>
    </location>
</feature>
<dbReference type="PANTHER" id="PTHR47529">
    <property type="entry name" value="PEPTIDYL-PROLYL CIS-TRANS ISOMERASE D"/>
    <property type="match status" value="1"/>
</dbReference>
<keyword evidence="15" id="KW-1185">Reference proteome</keyword>
<dbReference type="RefSeq" id="WP_116301347.1">
    <property type="nucleotide sequence ID" value="NZ_NFZV01000004.1"/>
</dbReference>
<evidence type="ECO:0000256" key="8">
    <source>
        <dbReference type="ARBA" id="ARBA00038408"/>
    </source>
</evidence>
<evidence type="ECO:0000256" key="2">
    <source>
        <dbReference type="ARBA" id="ARBA00022475"/>
    </source>
</evidence>
<dbReference type="InterPro" id="IPR000297">
    <property type="entry name" value="PPIase_PpiC"/>
</dbReference>
<comment type="caution">
    <text evidence="14">The sequence shown here is derived from an EMBL/GenBank/DDBJ whole genome shotgun (WGS) entry which is preliminary data.</text>
</comment>
<evidence type="ECO:0000256" key="10">
    <source>
        <dbReference type="ARBA" id="ARBA00042775"/>
    </source>
</evidence>
<organism evidence="14 15">
    <name type="scientific">Alkalilimnicola ehrlichii</name>
    <dbReference type="NCBI Taxonomy" id="351052"/>
    <lineage>
        <taxon>Bacteria</taxon>
        <taxon>Pseudomonadati</taxon>
        <taxon>Pseudomonadota</taxon>
        <taxon>Gammaproteobacteria</taxon>
        <taxon>Chromatiales</taxon>
        <taxon>Ectothiorhodospiraceae</taxon>
        <taxon>Alkalilimnicola</taxon>
    </lineage>
</organism>
<comment type="similarity">
    <text evidence="8">Belongs to the PpiD chaperone family.</text>
</comment>
<evidence type="ECO:0000256" key="12">
    <source>
        <dbReference type="SAM" id="Phobius"/>
    </source>
</evidence>
<dbReference type="OrthoDB" id="9812372at2"/>
<evidence type="ECO:0000313" key="15">
    <source>
        <dbReference type="Proteomes" id="UP000256763"/>
    </source>
</evidence>
<dbReference type="PROSITE" id="PS50198">
    <property type="entry name" value="PPIC_PPIASE_2"/>
    <property type="match status" value="1"/>
</dbReference>
<accession>A0A3E0WYG2</accession>
<keyword evidence="5 12" id="KW-1133">Transmembrane helix</keyword>
<evidence type="ECO:0000256" key="7">
    <source>
        <dbReference type="ARBA" id="ARBA00023186"/>
    </source>
</evidence>
<dbReference type="GO" id="GO:0005886">
    <property type="term" value="C:plasma membrane"/>
    <property type="evidence" value="ECO:0007669"/>
    <property type="project" value="UniProtKB-SubCell"/>
</dbReference>
<evidence type="ECO:0000256" key="6">
    <source>
        <dbReference type="ARBA" id="ARBA00023136"/>
    </source>
</evidence>
<keyword evidence="6 12" id="KW-0472">Membrane</keyword>
<dbReference type="Proteomes" id="UP000256763">
    <property type="component" value="Unassembled WGS sequence"/>
</dbReference>
<keyword evidence="2" id="KW-1003">Cell membrane</keyword>
<comment type="subcellular location">
    <subcellularLocation>
        <location evidence="1">Cell inner membrane</location>
        <topology evidence="1">Single-pass type II membrane protein</topology>
        <orientation evidence="1">Periplasmic side</orientation>
    </subcellularLocation>
</comment>
<dbReference type="SUPFAM" id="SSF109998">
    <property type="entry name" value="Triger factor/SurA peptide-binding domain-like"/>
    <property type="match status" value="1"/>
</dbReference>
<sequence length="638" mass="72236">MLLAIRDRAKGWFAWVIIVLIAIPFAFFGVYNYLSGPSPNIAAQVNGEDILVSEVTNRYRQQRQQLEAQFGDQLDPAIFDDDEMRRNALEQLINERLLAEYVDKRGLRISDERLRALVRSQEVFHEDGRFSSARYEQLLRNAGMRPEVYEARVRNAEVIEQLQLGVFGTALVTNSDIERLIRIDRQSRDFAYLAIDRQAFYDPASVTEEAMQAFYNDNQALFQRPEQVRLAYVELQEARLRQGVEVSEGDIRERYNEVRDSRFTREGDRAVRHILISVPEGASQAEVEAAREQLNQMRADIAEGMSFEDLAREYSDDPGSANRGGDLGVIRRGQMVDEFEEAAYMLNEGEVSPPVRTPFGVHLIQVYNVEPDRVRPFEEVRDRLEQELVAERVGHRIHELVEQLNNLTYEHAESLEPASEAMGLDIQHTDWFSRDGADSGLASNSAVVQQAFSDEVLQHGYNSEAIDLGGRHVVVRVEEHRPATTLPLEEVAEEVRSRLAREQAEDRARELAAELRERLEAGDSLESLAELDGVTAHEADTVVRGSGTNHPGAVVRQAFMMSRPSEDAPSVADVQVGNGRYAVIQLHNVTDGDIEALDEGEREQYRMLLQQAYGQAALAGLLADLREEANVRVYEDRI</sequence>
<dbReference type="Pfam" id="PF13624">
    <property type="entry name" value="SurA_N_3"/>
    <property type="match status" value="1"/>
</dbReference>
<dbReference type="InterPro" id="IPR023058">
    <property type="entry name" value="PPIase_PpiC_CS"/>
</dbReference>
<protein>
    <recommendedName>
        <fullName evidence="9">Periplasmic chaperone PpiD</fullName>
    </recommendedName>
    <alternativeName>
        <fullName evidence="10">Periplasmic folding chaperone</fullName>
    </alternativeName>
</protein>
<evidence type="ECO:0000313" key="14">
    <source>
        <dbReference type="EMBL" id="RFA38034.1"/>
    </source>
</evidence>
<dbReference type="Gene3D" id="3.10.50.40">
    <property type="match status" value="1"/>
</dbReference>
<evidence type="ECO:0000256" key="9">
    <source>
        <dbReference type="ARBA" id="ARBA00040743"/>
    </source>
</evidence>
<dbReference type="SUPFAM" id="SSF54534">
    <property type="entry name" value="FKBP-like"/>
    <property type="match status" value="1"/>
</dbReference>
<evidence type="ECO:0000256" key="3">
    <source>
        <dbReference type="ARBA" id="ARBA00022519"/>
    </source>
</evidence>
<evidence type="ECO:0000256" key="11">
    <source>
        <dbReference type="PROSITE-ProRule" id="PRU00278"/>
    </source>
</evidence>
<dbReference type="InterPro" id="IPR046357">
    <property type="entry name" value="PPIase_dom_sf"/>
</dbReference>
<keyword evidence="11" id="KW-0697">Rotamase</keyword>
<name>A0A3E0WYG2_9GAMM</name>
<dbReference type="InterPro" id="IPR027304">
    <property type="entry name" value="Trigger_fact/SurA_dom_sf"/>
</dbReference>
<dbReference type="Pfam" id="PF00639">
    <property type="entry name" value="Rotamase"/>
    <property type="match status" value="1"/>
</dbReference>
<dbReference type="PANTHER" id="PTHR47529:SF1">
    <property type="entry name" value="PERIPLASMIC CHAPERONE PPID"/>
    <property type="match status" value="1"/>
</dbReference>
<reference evidence="15" key="1">
    <citation type="submission" date="2017-05" db="EMBL/GenBank/DDBJ databases">
        <authorList>
            <person name="Sharma S."/>
            <person name="Sidhu C."/>
            <person name="Pinnaka A.K."/>
        </authorList>
    </citation>
    <scope>NUCLEOTIDE SEQUENCE [LARGE SCALE GENOMIC DNA]</scope>
    <source>
        <strain evidence="15">AK93</strain>
    </source>
</reference>